<evidence type="ECO:0000313" key="4">
    <source>
        <dbReference type="Proteomes" id="UP000000366"/>
    </source>
</evidence>
<sequence>MRTLGVLGGMSWESTLIYYRDLNRGVAQRLGGLHSASLRLHNLDFEPVAALQREGRWGAAAEQLAVAACGLRDAGAEGLLIASNTMHRVAPTVQQACGLPLLHIGDAIGAALRAAGLTRIGLLGTRFTMEQDFLRDHLRQRHGVEMRVPGEADRATLQQLIFDELCRGIVRDASRQATLTIVDRMAADGAQGVVLGCTELGLLLDPAALPLPGFDSTWLHVQQALDWMLDDTPRGDPR</sequence>
<accession>A2SC58</accession>
<dbReference type="EMBL" id="CP000555">
    <property type="protein sequence ID" value="ABM93147.1"/>
    <property type="molecule type" value="Genomic_DNA"/>
</dbReference>
<reference evidence="3 4" key="1">
    <citation type="journal article" date="2007" name="J. Bacteriol.">
        <title>Whole-genome analysis of the methyl tert-butyl ether-degrading beta-proteobacterium Methylibium petroleiphilum PM1.</title>
        <authorList>
            <person name="Kane S.R."/>
            <person name="Chakicherla A.Y."/>
            <person name="Chain P.S.G."/>
            <person name="Schmidt R."/>
            <person name="Shin M.W."/>
            <person name="Legler T.C."/>
            <person name="Scow K.M."/>
            <person name="Larimer F.W."/>
            <person name="Lucas S.M."/>
            <person name="Richardson P.M."/>
            <person name="Hristova K.R."/>
        </authorList>
    </citation>
    <scope>NUCLEOTIDE SEQUENCE [LARGE SCALE GENOMIC DNA]</scope>
    <source>
        <strain evidence="4">ATCC BAA-1232 / LMG 22953 / PM1</strain>
    </source>
</reference>
<dbReference type="GO" id="GO:0047661">
    <property type="term" value="F:amino-acid racemase activity"/>
    <property type="evidence" value="ECO:0007669"/>
    <property type="project" value="InterPro"/>
</dbReference>
<dbReference type="PANTHER" id="PTHR21198:SF7">
    <property type="entry name" value="ASPARTATE-GLUTAMATE RACEMASE FAMILY"/>
    <property type="match status" value="1"/>
</dbReference>
<keyword evidence="4" id="KW-1185">Reference proteome</keyword>
<dbReference type="Pfam" id="PF01177">
    <property type="entry name" value="Asp_Glu_race"/>
    <property type="match status" value="1"/>
</dbReference>
<gene>
    <name evidence="3" type="ordered locus">Mpe_A0185</name>
</gene>
<dbReference type="InterPro" id="IPR015942">
    <property type="entry name" value="Asp/Glu/hydantoin_racemase"/>
</dbReference>
<dbReference type="InterPro" id="IPR001920">
    <property type="entry name" value="Asp/Glu_race"/>
</dbReference>
<dbReference type="HOGENOM" id="CLU_055360_1_0_4"/>
<dbReference type="Gene3D" id="3.40.50.1860">
    <property type="match status" value="2"/>
</dbReference>
<dbReference type="eggNOG" id="COG1794">
    <property type="taxonomic scope" value="Bacteria"/>
</dbReference>
<dbReference type="STRING" id="420662.Mpe_A0185"/>
<dbReference type="NCBIfam" id="TIGR00035">
    <property type="entry name" value="asp_race"/>
    <property type="match status" value="1"/>
</dbReference>
<dbReference type="Proteomes" id="UP000000366">
    <property type="component" value="Chromosome"/>
</dbReference>
<evidence type="ECO:0000313" key="3">
    <source>
        <dbReference type="EMBL" id="ABM93147.1"/>
    </source>
</evidence>
<proteinExistence type="inferred from homology"/>
<dbReference type="RefSeq" id="WP_011827786.1">
    <property type="nucleotide sequence ID" value="NC_008825.1"/>
</dbReference>
<keyword evidence="2" id="KW-0413">Isomerase</keyword>
<dbReference type="SUPFAM" id="SSF53681">
    <property type="entry name" value="Aspartate/glutamate racemase"/>
    <property type="match status" value="2"/>
</dbReference>
<name>A2SC58_METPP</name>
<comment type="similarity">
    <text evidence="1">Belongs to the aspartate/glutamate racemases family.</text>
</comment>
<evidence type="ECO:0000256" key="1">
    <source>
        <dbReference type="ARBA" id="ARBA00007847"/>
    </source>
</evidence>
<organism evidence="3 4">
    <name type="scientific">Methylibium petroleiphilum (strain ATCC BAA-1232 / LMG 22953 / PM1)</name>
    <dbReference type="NCBI Taxonomy" id="420662"/>
    <lineage>
        <taxon>Bacteria</taxon>
        <taxon>Pseudomonadati</taxon>
        <taxon>Pseudomonadota</taxon>
        <taxon>Betaproteobacteria</taxon>
        <taxon>Burkholderiales</taxon>
        <taxon>Sphaerotilaceae</taxon>
        <taxon>Methylibium</taxon>
    </lineage>
</organism>
<dbReference type="InterPro" id="IPR004380">
    <property type="entry name" value="Asp_race"/>
</dbReference>
<dbReference type="AlphaFoldDB" id="A2SC58"/>
<dbReference type="PANTHER" id="PTHR21198">
    <property type="entry name" value="GLUTAMATE RACEMASE"/>
    <property type="match status" value="1"/>
</dbReference>
<evidence type="ECO:0008006" key="5">
    <source>
        <dbReference type="Google" id="ProtNLM"/>
    </source>
</evidence>
<evidence type="ECO:0000256" key="2">
    <source>
        <dbReference type="ARBA" id="ARBA00023235"/>
    </source>
</evidence>
<protein>
    <recommendedName>
        <fullName evidence="5">Aspartate racemase</fullName>
    </recommendedName>
</protein>
<dbReference type="KEGG" id="mpt:Mpe_A0185"/>